<dbReference type="EMBL" id="CP139781">
    <property type="protein sequence ID" value="WRQ87503.1"/>
    <property type="molecule type" value="Genomic_DNA"/>
</dbReference>
<dbReference type="SUPFAM" id="SSF50494">
    <property type="entry name" value="Trypsin-like serine proteases"/>
    <property type="match status" value="1"/>
</dbReference>
<evidence type="ECO:0000313" key="2">
    <source>
        <dbReference type="EMBL" id="WRQ87503.1"/>
    </source>
</evidence>
<dbReference type="RefSeq" id="WP_221030334.1">
    <property type="nucleotide sequence ID" value="NZ_CP139781.1"/>
</dbReference>
<proteinExistence type="predicted"/>
<reference evidence="2 3" key="1">
    <citation type="submission" date="2023-12" db="EMBL/GenBank/DDBJ databases">
        <title>Description of an unclassified Opitutus bacterium of Verrucomicrobiota.</title>
        <authorList>
            <person name="Zhang D.-F."/>
        </authorList>
    </citation>
    <scope>NUCLEOTIDE SEQUENCE [LARGE SCALE GENOMIC DNA]</scope>
    <source>
        <strain evidence="2 3">WL0086</strain>
    </source>
</reference>
<feature type="signal peptide" evidence="1">
    <location>
        <begin position="1"/>
        <end position="23"/>
    </location>
</feature>
<dbReference type="Proteomes" id="UP000738431">
    <property type="component" value="Chromosome"/>
</dbReference>
<dbReference type="InterPro" id="IPR009003">
    <property type="entry name" value="Peptidase_S1_PA"/>
</dbReference>
<evidence type="ECO:0000256" key="1">
    <source>
        <dbReference type="SAM" id="SignalP"/>
    </source>
</evidence>
<organism evidence="2 3">
    <name type="scientific">Actomonas aquatica</name>
    <dbReference type="NCBI Taxonomy" id="2866162"/>
    <lineage>
        <taxon>Bacteria</taxon>
        <taxon>Pseudomonadati</taxon>
        <taxon>Verrucomicrobiota</taxon>
        <taxon>Opitutia</taxon>
        <taxon>Opitutales</taxon>
        <taxon>Opitutaceae</taxon>
        <taxon>Actomonas</taxon>
    </lineage>
</organism>
<name>A0ABZ1C8A1_9BACT</name>
<keyword evidence="1" id="KW-0732">Signal</keyword>
<accession>A0ABZ1C8A1</accession>
<protein>
    <recommendedName>
        <fullName evidence="4">PEP-CTERM protein-sorting domain-containing protein</fullName>
    </recommendedName>
</protein>
<evidence type="ECO:0000313" key="3">
    <source>
        <dbReference type="Proteomes" id="UP000738431"/>
    </source>
</evidence>
<evidence type="ECO:0008006" key="4">
    <source>
        <dbReference type="Google" id="ProtNLM"/>
    </source>
</evidence>
<gene>
    <name evidence="2" type="ORF">K1X11_022030</name>
</gene>
<keyword evidence="3" id="KW-1185">Reference proteome</keyword>
<feature type="chain" id="PRO_5045427602" description="PEP-CTERM protein-sorting domain-containing protein" evidence="1">
    <location>
        <begin position="24"/>
        <end position="297"/>
    </location>
</feature>
<sequence>MTGIARALLAPFASLLFAHAVHAVVIVDFSTETNDRFANDPDFIGSAFDWSGVGRSSAGQWATLVALDVFLSANHYHPEVGSSVTFYNSNDPAGASTTVTVTGGQRLGSSDLWIGLLATPLTSTYTSYDYQTETISSFAEFASSSIAGRRAKITGHSDTTWSTTQDLAVGENYLESWISNNEVAGTTDHALVSLYNTPGGLTYEALLEPGDSGAPLFLTSGDTLYLTGINWWTGSVATSTTTYQASGFSYVGNYATDIAAYISANSLSAVPEPTNFALLSGLVGLAFAYSRRRHQHR</sequence>